<keyword evidence="2" id="KW-1185">Reference proteome</keyword>
<dbReference type="RefSeq" id="WP_212188440.1">
    <property type="nucleotide sequence ID" value="NZ_JAGTAR010000003.1"/>
</dbReference>
<organism evidence="1 2">
    <name type="scientific">Carboxylicivirga sediminis</name>
    <dbReference type="NCBI Taxonomy" id="2006564"/>
    <lineage>
        <taxon>Bacteria</taxon>
        <taxon>Pseudomonadati</taxon>
        <taxon>Bacteroidota</taxon>
        <taxon>Bacteroidia</taxon>
        <taxon>Marinilabiliales</taxon>
        <taxon>Marinilabiliaceae</taxon>
        <taxon>Carboxylicivirga</taxon>
    </lineage>
</organism>
<dbReference type="Proteomes" id="UP000679220">
    <property type="component" value="Unassembled WGS sequence"/>
</dbReference>
<comment type="caution">
    <text evidence="1">The sequence shown here is derived from an EMBL/GenBank/DDBJ whole genome shotgun (WGS) entry which is preliminary data.</text>
</comment>
<evidence type="ECO:0000313" key="2">
    <source>
        <dbReference type="Proteomes" id="UP000679220"/>
    </source>
</evidence>
<protein>
    <submittedName>
        <fullName evidence="1">Uncharacterized protein</fullName>
    </submittedName>
</protein>
<gene>
    <name evidence="1" type="ORF">KDU71_03120</name>
</gene>
<name>A0A941F0A8_9BACT</name>
<proteinExistence type="predicted"/>
<reference evidence="1" key="2">
    <citation type="submission" date="2021-04" db="EMBL/GenBank/DDBJ databases">
        <authorList>
            <person name="Zhang T."/>
            <person name="Zhang Y."/>
            <person name="Lu D."/>
            <person name="Zuo D."/>
            <person name="Du Z."/>
        </authorList>
    </citation>
    <scope>NUCLEOTIDE SEQUENCE</scope>
    <source>
        <strain evidence="1">JR1</strain>
    </source>
</reference>
<sequence length="91" mass="10927">MNLSRNSYNHIKSFEDFESEKMKLYYQIRLSEKKLELRYIELVSFLNPMRLVPFLVSSWLTPLAVSFRDLIVGFFTRSSQPTNNREQTEKE</sequence>
<dbReference type="AlphaFoldDB" id="A0A941F0A8"/>
<reference evidence="1" key="1">
    <citation type="journal article" date="2018" name="Int. J. Syst. Evol. Microbiol.">
        <title>Carboxylicivirga sediminis sp. nov., isolated from coastal sediment.</title>
        <authorList>
            <person name="Wang F.Q."/>
            <person name="Ren L.H."/>
            <person name="Zou R.J."/>
            <person name="Sun Y.Z."/>
            <person name="Liu X.J."/>
            <person name="Jiang F."/>
            <person name="Liu L.J."/>
        </authorList>
    </citation>
    <scope>NUCLEOTIDE SEQUENCE</scope>
    <source>
        <strain evidence="1">JR1</strain>
    </source>
</reference>
<accession>A0A941F0A8</accession>
<evidence type="ECO:0000313" key="1">
    <source>
        <dbReference type="EMBL" id="MBR8534536.1"/>
    </source>
</evidence>
<dbReference type="EMBL" id="JAGTAR010000003">
    <property type="protein sequence ID" value="MBR8534536.1"/>
    <property type="molecule type" value="Genomic_DNA"/>
</dbReference>